<evidence type="ECO:0000259" key="2">
    <source>
        <dbReference type="Pfam" id="PF14501"/>
    </source>
</evidence>
<feature type="transmembrane region" description="Helical" evidence="1">
    <location>
        <begin position="59"/>
        <end position="77"/>
    </location>
</feature>
<accession>A0A7X3MDH4</accession>
<feature type="transmembrane region" description="Helical" evidence="1">
    <location>
        <begin position="6"/>
        <end position="24"/>
    </location>
</feature>
<dbReference type="AlphaFoldDB" id="A0A7X3MDH4"/>
<keyword evidence="1" id="KW-0472">Membrane</keyword>
<feature type="transmembrane region" description="Helical" evidence="1">
    <location>
        <begin position="120"/>
        <end position="141"/>
    </location>
</feature>
<dbReference type="PANTHER" id="PTHR40448:SF1">
    <property type="entry name" value="TWO-COMPONENT SENSOR HISTIDINE KINASE"/>
    <property type="match status" value="1"/>
</dbReference>
<feature type="transmembrane region" description="Helical" evidence="1">
    <location>
        <begin position="195"/>
        <end position="217"/>
    </location>
</feature>
<dbReference type="GO" id="GO:0042802">
    <property type="term" value="F:identical protein binding"/>
    <property type="evidence" value="ECO:0007669"/>
    <property type="project" value="TreeGrafter"/>
</dbReference>
<dbReference type="SUPFAM" id="SSF55874">
    <property type="entry name" value="ATPase domain of HSP90 chaperone/DNA topoisomerase II/histidine kinase"/>
    <property type="match status" value="1"/>
</dbReference>
<feature type="transmembrane region" description="Helical" evidence="1">
    <location>
        <begin position="89"/>
        <end position="108"/>
    </location>
</feature>
<organism evidence="3 4">
    <name type="scientific">Sporofaciens musculi</name>
    <dbReference type="NCBI Taxonomy" id="2681861"/>
    <lineage>
        <taxon>Bacteria</taxon>
        <taxon>Bacillati</taxon>
        <taxon>Bacillota</taxon>
        <taxon>Clostridia</taxon>
        <taxon>Lachnospirales</taxon>
        <taxon>Lachnospiraceae</taxon>
        <taxon>Sporofaciens</taxon>
    </lineage>
</organism>
<feature type="transmembrane region" description="Helical" evidence="1">
    <location>
        <begin position="36"/>
        <end position="53"/>
    </location>
</feature>
<keyword evidence="1" id="KW-1133">Transmembrane helix</keyword>
<dbReference type="PANTHER" id="PTHR40448">
    <property type="entry name" value="TWO-COMPONENT SENSOR HISTIDINE KINASE"/>
    <property type="match status" value="1"/>
</dbReference>
<keyword evidence="1" id="KW-0812">Transmembrane</keyword>
<feature type="domain" description="Sensor histidine kinase NatK-like C-terminal" evidence="2">
    <location>
        <begin position="336"/>
        <end position="424"/>
    </location>
</feature>
<proteinExistence type="predicted"/>
<dbReference type="InterPro" id="IPR036890">
    <property type="entry name" value="HATPase_C_sf"/>
</dbReference>
<evidence type="ECO:0000313" key="4">
    <source>
        <dbReference type="Proteomes" id="UP000460412"/>
    </source>
</evidence>
<dbReference type="EMBL" id="WUQX01000001">
    <property type="protein sequence ID" value="MXP74363.1"/>
    <property type="molecule type" value="Genomic_DNA"/>
</dbReference>
<reference evidence="3 4" key="1">
    <citation type="submission" date="2019-12" db="EMBL/GenBank/DDBJ databases">
        <title>Sporaefaciens musculi gen. nov., sp. nov., a novel bacterium isolated from the caecum of an obese mouse.</title>
        <authorList>
            <person name="Rasmussen T.S."/>
            <person name="Streidl T."/>
            <person name="Hitch T.C.A."/>
            <person name="Wortmann E."/>
            <person name="Deptula P."/>
            <person name="Hansen M."/>
            <person name="Nielsen D.S."/>
            <person name="Clavel T."/>
            <person name="Vogensen F.K."/>
        </authorList>
    </citation>
    <scope>NUCLEOTIDE SEQUENCE [LARGE SCALE GENOMIC DNA]</scope>
    <source>
        <strain evidence="3 4">WCA-9-b2</strain>
    </source>
</reference>
<dbReference type="CDD" id="cd16935">
    <property type="entry name" value="HATPase_AgrC-ComD-like"/>
    <property type="match status" value="1"/>
</dbReference>
<protein>
    <submittedName>
        <fullName evidence="3">GHKL domain-containing protein</fullName>
    </submittedName>
</protein>
<gene>
    <name evidence="3" type="ORF">GN277_02670</name>
</gene>
<dbReference type="Proteomes" id="UP000460412">
    <property type="component" value="Unassembled WGS sequence"/>
</dbReference>
<feature type="transmembrane region" description="Helical" evidence="1">
    <location>
        <begin position="153"/>
        <end position="175"/>
    </location>
</feature>
<evidence type="ECO:0000256" key="1">
    <source>
        <dbReference type="SAM" id="Phobius"/>
    </source>
</evidence>
<keyword evidence="4" id="KW-1185">Reference proteome</keyword>
<sequence>MLSVGFYVWWLCVNSCLFLAEFCFIQNFTKVRAKKFMVPYVLLSDLLTLWVMYDQSGGVLRLLLHTGIIVCFTRFVLKLKWVAAVAPTLIILTLFTFMEGFQTVLMRWLSEQTMEKRMGIVLQMLISGMLVLMLAAILRYVSKKYGDTGQQRISSYLYTLLLPCIFIVWVIRSGLGLDMWMNSEAMGNRFFEEQSVLWAVAWLLGTCVIFFIILKLVHKIIVLSIQEREQKSLEDQVKKQRIYLAEAEKRNEHYRRFQHDIDNHFLVLTGLFREKKYDEAREYFEHLHDVSDRLLIGIKTGNPAADILLNEKIGFAKSNGIQVKYDVNLPSDCVVENMDLCIILANALDNAIQACMKENRQPEISLIVRKRYHFLVIEIENTNLKHGKPEYGTGLKNIKHTVEKYEGTMEIESGGGTFRLTVLLCMKPFAKGE</sequence>
<comment type="caution">
    <text evidence="3">The sequence shown here is derived from an EMBL/GenBank/DDBJ whole genome shotgun (WGS) entry which is preliminary data.</text>
</comment>
<evidence type="ECO:0000313" key="3">
    <source>
        <dbReference type="EMBL" id="MXP74363.1"/>
    </source>
</evidence>
<name>A0A7X3MDH4_9FIRM</name>
<dbReference type="Pfam" id="PF14501">
    <property type="entry name" value="HATPase_c_5"/>
    <property type="match status" value="1"/>
</dbReference>
<dbReference type="InterPro" id="IPR032834">
    <property type="entry name" value="NatK-like_C"/>
</dbReference>
<dbReference type="Gene3D" id="3.30.565.10">
    <property type="entry name" value="Histidine kinase-like ATPase, C-terminal domain"/>
    <property type="match status" value="1"/>
</dbReference>